<accession>A0A4Y9SD33</accession>
<sequence length="173" mass="19636">MHTKRSLDMIPDANSQMVFKKTPNSYPIRDGWVKIISDHCRLPLPSAVEYPSHIPGRIFSGDFYVPKSDEIIIEGYSYGTFKTRSGITISLWNYRVSGIDSRGEFFSYNGNWMSLKKQMRSQGMDKTLLDGTKELAALVRVGHAIRLGMNLINEVPQPEANQSADSRPPRLRK</sequence>
<dbReference type="Proteomes" id="UP000297729">
    <property type="component" value="Unassembled WGS sequence"/>
</dbReference>
<dbReference type="EMBL" id="SPVG01000180">
    <property type="protein sequence ID" value="TFW18667.1"/>
    <property type="molecule type" value="Genomic_DNA"/>
</dbReference>
<dbReference type="AlphaFoldDB" id="A0A4Y9SD33"/>
<gene>
    <name evidence="1" type="ORF">E4L98_17625</name>
</gene>
<organism evidence="1 2">
    <name type="scientific">Duganella callida</name>
    <dbReference type="NCBI Taxonomy" id="2561932"/>
    <lineage>
        <taxon>Bacteria</taxon>
        <taxon>Pseudomonadati</taxon>
        <taxon>Pseudomonadota</taxon>
        <taxon>Betaproteobacteria</taxon>
        <taxon>Burkholderiales</taxon>
        <taxon>Oxalobacteraceae</taxon>
        <taxon>Telluria group</taxon>
        <taxon>Duganella</taxon>
    </lineage>
</organism>
<reference evidence="1 2" key="1">
    <citation type="submission" date="2019-03" db="EMBL/GenBank/DDBJ databases">
        <title>Draft Genome Sequence of Duganella callidus sp. nov., a Novel Duganella Species Isolated from Cultivated Soil.</title>
        <authorList>
            <person name="Raths R."/>
            <person name="Peta V."/>
            <person name="Bucking H."/>
        </authorList>
    </citation>
    <scope>NUCLEOTIDE SEQUENCE [LARGE SCALE GENOMIC DNA]</scope>
    <source>
        <strain evidence="1 2">DN04</strain>
    </source>
</reference>
<keyword evidence="2" id="KW-1185">Reference proteome</keyword>
<name>A0A4Y9SD33_9BURK</name>
<evidence type="ECO:0000313" key="2">
    <source>
        <dbReference type="Proteomes" id="UP000297729"/>
    </source>
</evidence>
<proteinExistence type="predicted"/>
<evidence type="ECO:0000313" key="1">
    <source>
        <dbReference type="EMBL" id="TFW18667.1"/>
    </source>
</evidence>
<protein>
    <submittedName>
        <fullName evidence="1">Uncharacterized protein</fullName>
    </submittedName>
</protein>
<comment type="caution">
    <text evidence="1">The sequence shown here is derived from an EMBL/GenBank/DDBJ whole genome shotgun (WGS) entry which is preliminary data.</text>
</comment>
<dbReference type="RefSeq" id="WP_167761364.1">
    <property type="nucleotide sequence ID" value="NZ_SPVG01000180.1"/>
</dbReference>